<dbReference type="InterPro" id="IPR005467">
    <property type="entry name" value="His_kinase_dom"/>
</dbReference>
<evidence type="ECO:0000313" key="7">
    <source>
        <dbReference type="EMBL" id="GAH09371.1"/>
    </source>
</evidence>
<dbReference type="CDD" id="cd00082">
    <property type="entry name" value="HisKA"/>
    <property type="match status" value="1"/>
</dbReference>
<dbReference type="GO" id="GO:0000155">
    <property type="term" value="F:phosphorelay sensor kinase activity"/>
    <property type="evidence" value="ECO:0007669"/>
    <property type="project" value="InterPro"/>
</dbReference>
<gene>
    <name evidence="7" type="ORF">S01H4_61254</name>
</gene>
<dbReference type="EC" id="2.7.13.3" evidence="2"/>
<protein>
    <recommendedName>
        <fullName evidence="2">histidine kinase</fullName>
        <ecNumber evidence="2">2.7.13.3</ecNumber>
    </recommendedName>
</protein>
<dbReference type="Pfam" id="PF02518">
    <property type="entry name" value="HATPase_c"/>
    <property type="match status" value="1"/>
</dbReference>
<evidence type="ECO:0000256" key="4">
    <source>
        <dbReference type="ARBA" id="ARBA00022777"/>
    </source>
</evidence>
<dbReference type="EMBL" id="BART01036279">
    <property type="protein sequence ID" value="GAH09371.1"/>
    <property type="molecule type" value="Genomic_DNA"/>
</dbReference>
<comment type="catalytic activity">
    <reaction evidence="1">
        <text>ATP + protein L-histidine = ADP + protein N-phospho-L-histidine.</text>
        <dbReference type="EC" id="2.7.13.3"/>
    </reaction>
</comment>
<evidence type="ECO:0000256" key="2">
    <source>
        <dbReference type="ARBA" id="ARBA00012438"/>
    </source>
</evidence>
<dbReference type="PROSITE" id="PS50109">
    <property type="entry name" value="HIS_KIN"/>
    <property type="match status" value="1"/>
</dbReference>
<dbReference type="PANTHER" id="PTHR43711:SF29">
    <property type="entry name" value="HISTIDINE KINASE"/>
    <property type="match status" value="1"/>
</dbReference>
<reference evidence="7" key="1">
    <citation type="journal article" date="2014" name="Front. Microbiol.">
        <title>High frequency of phylogenetically diverse reductive dehalogenase-homologous genes in deep subseafloor sedimentary metagenomes.</title>
        <authorList>
            <person name="Kawai M."/>
            <person name="Futagami T."/>
            <person name="Toyoda A."/>
            <person name="Takaki Y."/>
            <person name="Nishi S."/>
            <person name="Hori S."/>
            <person name="Arai W."/>
            <person name="Tsubouchi T."/>
            <person name="Morono Y."/>
            <person name="Uchiyama I."/>
            <person name="Ito T."/>
            <person name="Fujiyama A."/>
            <person name="Inagaki F."/>
            <person name="Takami H."/>
        </authorList>
    </citation>
    <scope>NUCLEOTIDE SEQUENCE</scope>
    <source>
        <strain evidence="7">Expedition CK06-06</strain>
    </source>
</reference>
<evidence type="ECO:0000256" key="3">
    <source>
        <dbReference type="ARBA" id="ARBA00022679"/>
    </source>
</evidence>
<dbReference type="InterPro" id="IPR050736">
    <property type="entry name" value="Sensor_HK_Regulatory"/>
</dbReference>
<dbReference type="InterPro" id="IPR003594">
    <property type="entry name" value="HATPase_dom"/>
</dbReference>
<dbReference type="InterPro" id="IPR036097">
    <property type="entry name" value="HisK_dim/P_sf"/>
</dbReference>
<dbReference type="InterPro" id="IPR003661">
    <property type="entry name" value="HisK_dim/P_dom"/>
</dbReference>
<name>X1CLT3_9ZZZZ</name>
<evidence type="ECO:0000259" key="6">
    <source>
        <dbReference type="PROSITE" id="PS50109"/>
    </source>
</evidence>
<keyword evidence="4" id="KW-0418">Kinase</keyword>
<dbReference type="SUPFAM" id="SSF47384">
    <property type="entry name" value="Homodimeric domain of signal transducing histidine kinase"/>
    <property type="match status" value="1"/>
</dbReference>
<feature type="non-terminal residue" evidence="7">
    <location>
        <position position="1"/>
    </location>
</feature>
<evidence type="ECO:0000256" key="5">
    <source>
        <dbReference type="ARBA" id="ARBA00023012"/>
    </source>
</evidence>
<keyword evidence="3" id="KW-0808">Transferase</keyword>
<sequence>LNSILGFTQIMERNQQNSSNEESLKIIQRSGNHLLALINQVLDLSKIEAGHVILERSCFDIFCLLDELENMFSLKVANKKLSLAFDISQEIPNHICTDEIKLRQVLINLLNNAIKFTDEGSIALRISLDETSASGITLDNRSSLPHSCSFADFVLKFEIEDSGVGIATEEIEHL</sequence>
<feature type="non-terminal residue" evidence="7">
    <location>
        <position position="174"/>
    </location>
</feature>
<feature type="domain" description="Histidine kinase" evidence="6">
    <location>
        <begin position="1"/>
        <end position="174"/>
    </location>
</feature>
<dbReference type="Pfam" id="PF00512">
    <property type="entry name" value="HisKA"/>
    <property type="match status" value="1"/>
</dbReference>
<proteinExistence type="predicted"/>
<keyword evidence="5" id="KW-0902">Two-component regulatory system</keyword>
<dbReference type="InterPro" id="IPR036890">
    <property type="entry name" value="HATPase_C_sf"/>
</dbReference>
<dbReference type="AlphaFoldDB" id="X1CLT3"/>
<dbReference type="PANTHER" id="PTHR43711">
    <property type="entry name" value="TWO-COMPONENT HISTIDINE KINASE"/>
    <property type="match status" value="1"/>
</dbReference>
<dbReference type="Gene3D" id="3.30.565.10">
    <property type="entry name" value="Histidine kinase-like ATPase, C-terminal domain"/>
    <property type="match status" value="1"/>
</dbReference>
<dbReference type="Gene3D" id="1.10.287.130">
    <property type="match status" value="1"/>
</dbReference>
<accession>X1CLT3</accession>
<organism evidence="7">
    <name type="scientific">marine sediment metagenome</name>
    <dbReference type="NCBI Taxonomy" id="412755"/>
    <lineage>
        <taxon>unclassified sequences</taxon>
        <taxon>metagenomes</taxon>
        <taxon>ecological metagenomes</taxon>
    </lineage>
</organism>
<comment type="caution">
    <text evidence="7">The sequence shown here is derived from an EMBL/GenBank/DDBJ whole genome shotgun (WGS) entry which is preliminary data.</text>
</comment>
<evidence type="ECO:0000256" key="1">
    <source>
        <dbReference type="ARBA" id="ARBA00000085"/>
    </source>
</evidence>
<dbReference type="SUPFAM" id="SSF55874">
    <property type="entry name" value="ATPase domain of HSP90 chaperone/DNA topoisomerase II/histidine kinase"/>
    <property type="match status" value="1"/>
</dbReference>